<keyword evidence="2" id="KW-1185">Reference proteome</keyword>
<evidence type="ECO:0000313" key="1">
    <source>
        <dbReference type="EMBL" id="QNP50420.1"/>
    </source>
</evidence>
<dbReference type="Proteomes" id="UP000516028">
    <property type="component" value="Chromosome"/>
</dbReference>
<protein>
    <recommendedName>
        <fullName evidence="3">Lipoprotein</fullName>
    </recommendedName>
</protein>
<evidence type="ECO:0000313" key="2">
    <source>
        <dbReference type="Proteomes" id="UP000516028"/>
    </source>
</evidence>
<dbReference type="EMBL" id="CP060783">
    <property type="protein sequence ID" value="QNP50420.1"/>
    <property type="molecule type" value="Genomic_DNA"/>
</dbReference>
<accession>A0A7H0GQ54</accession>
<proteinExistence type="predicted"/>
<dbReference type="PROSITE" id="PS51257">
    <property type="entry name" value="PROKAR_LIPOPROTEIN"/>
    <property type="match status" value="1"/>
</dbReference>
<gene>
    <name evidence="1" type="ORF">H9K75_05540</name>
</gene>
<sequence length="204" mass="22082">MRYIDNKALSIIAAIFTLTACSPQSTSMSGISFPEDAKIAEALQTQLKNDPNSATARELVRTLGGEKGSLKFLIKDVIYRQGAYEVHYDAALVMGQAGTDSLKALYAGMVPEADRTRLTPDTRETYEAWLKNQAETLQKDPARKAAGDALASTVELLNQCYQDAKPGAEIPVMQGLGALLSPARSGLYAEKLPRADITVRCLPM</sequence>
<evidence type="ECO:0008006" key="3">
    <source>
        <dbReference type="Google" id="ProtNLM"/>
    </source>
</evidence>
<dbReference type="KEGG" id="daer:H9K75_05540"/>
<organism evidence="1 2">
    <name type="scientific">Diaphorobacter aerolatus</name>
    <dbReference type="NCBI Taxonomy" id="1288495"/>
    <lineage>
        <taxon>Bacteria</taxon>
        <taxon>Pseudomonadati</taxon>
        <taxon>Pseudomonadota</taxon>
        <taxon>Betaproteobacteria</taxon>
        <taxon>Burkholderiales</taxon>
        <taxon>Comamonadaceae</taxon>
        <taxon>Diaphorobacter</taxon>
    </lineage>
</organism>
<name>A0A7H0GQ54_9BURK</name>
<reference evidence="1 2" key="1">
    <citation type="submission" date="2020-08" db="EMBL/GenBank/DDBJ databases">
        <title>Genome sequence of Diaphorobacter aerolatus KACC 16536T.</title>
        <authorList>
            <person name="Hyun D.-W."/>
            <person name="Bae J.-W."/>
        </authorList>
    </citation>
    <scope>NUCLEOTIDE SEQUENCE [LARGE SCALE GENOMIC DNA]</scope>
    <source>
        <strain evidence="1 2">KACC 16536</strain>
    </source>
</reference>
<dbReference type="AlphaFoldDB" id="A0A7H0GQ54"/>